<reference evidence="2 3" key="1">
    <citation type="submission" date="2013-12" db="EMBL/GenBank/DDBJ databases">
        <title>Draft genome of the parsitic nematode Ancylostoma duodenale.</title>
        <authorList>
            <person name="Mitreva M."/>
        </authorList>
    </citation>
    <scope>NUCLEOTIDE SEQUENCE [LARGE SCALE GENOMIC DNA]</scope>
    <source>
        <strain evidence="2 3">Zhejiang</strain>
    </source>
</reference>
<feature type="region of interest" description="Disordered" evidence="1">
    <location>
        <begin position="25"/>
        <end position="46"/>
    </location>
</feature>
<accession>A0A0C2H0X7</accession>
<gene>
    <name evidence="2" type="ORF">ANCDUO_02285</name>
</gene>
<sequence length="103" mass="10969">MACPLQAKRGTPLVLVMTRATAGPATRNDMCGVESSEERSLGEEEDMDLFIAKPKPRLKKMSAPAKTALDIGVASDDDGGFDVSELMNAVPPIADADEDFDDI</sequence>
<keyword evidence="3" id="KW-1185">Reference proteome</keyword>
<dbReference type="AlphaFoldDB" id="A0A0C2H0X7"/>
<dbReference type="OrthoDB" id="5884320at2759"/>
<evidence type="ECO:0000313" key="2">
    <source>
        <dbReference type="EMBL" id="KIH67385.1"/>
    </source>
</evidence>
<organism evidence="2 3">
    <name type="scientific">Ancylostoma duodenale</name>
    <dbReference type="NCBI Taxonomy" id="51022"/>
    <lineage>
        <taxon>Eukaryota</taxon>
        <taxon>Metazoa</taxon>
        <taxon>Ecdysozoa</taxon>
        <taxon>Nematoda</taxon>
        <taxon>Chromadorea</taxon>
        <taxon>Rhabditida</taxon>
        <taxon>Rhabditina</taxon>
        <taxon>Rhabditomorpha</taxon>
        <taxon>Strongyloidea</taxon>
        <taxon>Ancylostomatidae</taxon>
        <taxon>Ancylostomatinae</taxon>
        <taxon>Ancylostoma</taxon>
    </lineage>
</organism>
<evidence type="ECO:0000313" key="3">
    <source>
        <dbReference type="Proteomes" id="UP000054047"/>
    </source>
</evidence>
<protein>
    <submittedName>
        <fullName evidence="2">Uncharacterized protein</fullName>
    </submittedName>
</protein>
<name>A0A0C2H0X7_9BILA</name>
<evidence type="ECO:0000256" key="1">
    <source>
        <dbReference type="SAM" id="MobiDB-lite"/>
    </source>
</evidence>
<proteinExistence type="predicted"/>
<dbReference type="EMBL" id="KN726720">
    <property type="protein sequence ID" value="KIH67385.1"/>
    <property type="molecule type" value="Genomic_DNA"/>
</dbReference>
<dbReference type="Proteomes" id="UP000054047">
    <property type="component" value="Unassembled WGS sequence"/>
</dbReference>